<evidence type="ECO:0000256" key="11">
    <source>
        <dbReference type="ARBA" id="ARBA00022842"/>
    </source>
</evidence>
<dbReference type="Pfam" id="PF00817">
    <property type="entry name" value="IMS"/>
    <property type="match status" value="1"/>
</dbReference>
<keyword evidence="4" id="KW-0808">Transferase</keyword>
<dbReference type="Pfam" id="PF11799">
    <property type="entry name" value="IMS_C"/>
    <property type="match status" value="1"/>
</dbReference>
<keyword evidence="6" id="KW-0235">DNA replication</keyword>
<dbReference type="GO" id="GO:0003887">
    <property type="term" value="F:DNA-directed DNA polymerase activity"/>
    <property type="evidence" value="ECO:0007669"/>
    <property type="project" value="UniProtKB-KW"/>
</dbReference>
<organism evidence="17 18">
    <name type="scientific">Protomyces lactucae-debilis</name>
    <dbReference type="NCBI Taxonomy" id="2754530"/>
    <lineage>
        <taxon>Eukaryota</taxon>
        <taxon>Fungi</taxon>
        <taxon>Dikarya</taxon>
        <taxon>Ascomycota</taxon>
        <taxon>Taphrinomycotina</taxon>
        <taxon>Taphrinomycetes</taxon>
        <taxon>Taphrinales</taxon>
        <taxon>Protomycetaceae</taxon>
        <taxon>Protomyces</taxon>
    </lineage>
</organism>
<gene>
    <name evidence="17" type="ORF">BCR37DRAFT_376616</name>
</gene>
<dbReference type="Gene3D" id="3.30.70.270">
    <property type="match status" value="1"/>
</dbReference>
<dbReference type="SUPFAM" id="SSF100879">
    <property type="entry name" value="Lesion bypass DNA polymerase (Y-family), little finger domain"/>
    <property type="match status" value="1"/>
</dbReference>
<dbReference type="FunFam" id="1.10.150.810:FF:000003">
    <property type="entry name" value="DNA polymerase kappa subunit"/>
    <property type="match status" value="1"/>
</dbReference>
<dbReference type="GO" id="GO:0006281">
    <property type="term" value="P:DNA repair"/>
    <property type="evidence" value="ECO:0007669"/>
    <property type="project" value="UniProtKB-KW"/>
</dbReference>
<dbReference type="Pfam" id="PF11798">
    <property type="entry name" value="IMS_HHH"/>
    <property type="match status" value="1"/>
</dbReference>
<dbReference type="Gene3D" id="3.30.1490.100">
    <property type="entry name" value="DNA polymerase, Y-family, little finger domain"/>
    <property type="match status" value="1"/>
</dbReference>
<keyword evidence="11" id="KW-0460">Magnesium</keyword>
<dbReference type="CDD" id="cd03586">
    <property type="entry name" value="PolY_Pol_IV_kappa"/>
    <property type="match status" value="1"/>
</dbReference>
<evidence type="ECO:0000313" key="17">
    <source>
        <dbReference type="EMBL" id="ORY86088.1"/>
    </source>
</evidence>
<dbReference type="FunFam" id="1.10.150.810:FF:000001">
    <property type="entry name" value="DNA polymerase kappa"/>
    <property type="match status" value="1"/>
</dbReference>
<evidence type="ECO:0000256" key="15">
    <source>
        <dbReference type="SAM" id="MobiDB-lite"/>
    </source>
</evidence>
<feature type="compositionally biased region" description="Acidic residues" evidence="15">
    <location>
        <begin position="10"/>
        <end position="25"/>
    </location>
</feature>
<keyword evidence="5" id="KW-0548">Nucleotidyltransferase</keyword>
<dbReference type="InterPro" id="IPR006642">
    <property type="entry name" value="Rad18_UBZ4"/>
</dbReference>
<comment type="similarity">
    <text evidence="1">Belongs to the DNA polymerase type-Y family.</text>
</comment>
<feature type="compositionally biased region" description="Polar residues" evidence="15">
    <location>
        <begin position="618"/>
        <end position="637"/>
    </location>
</feature>
<proteinExistence type="inferred from homology"/>
<dbReference type="GO" id="GO:0070987">
    <property type="term" value="P:error-free translesion synthesis"/>
    <property type="evidence" value="ECO:0007669"/>
    <property type="project" value="UniProtKB-ARBA"/>
</dbReference>
<dbReference type="EMBL" id="MCFI01000003">
    <property type="protein sequence ID" value="ORY86088.1"/>
    <property type="molecule type" value="Genomic_DNA"/>
</dbReference>
<reference evidence="17 18" key="1">
    <citation type="submission" date="2016-07" db="EMBL/GenBank/DDBJ databases">
        <title>Pervasive Adenine N6-methylation of Active Genes in Fungi.</title>
        <authorList>
            <consortium name="DOE Joint Genome Institute"/>
            <person name="Mondo S.J."/>
            <person name="Dannebaum R.O."/>
            <person name="Kuo R.C."/>
            <person name="Labutti K."/>
            <person name="Haridas S."/>
            <person name="Kuo A."/>
            <person name="Salamov A."/>
            <person name="Ahrendt S.R."/>
            <person name="Lipzen A."/>
            <person name="Sullivan W."/>
            <person name="Andreopoulos W.B."/>
            <person name="Clum A."/>
            <person name="Lindquist E."/>
            <person name="Daum C."/>
            <person name="Ramamoorthy G.K."/>
            <person name="Gryganskyi A."/>
            <person name="Culley D."/>
            <person name="Magnuson J.K."/>
            <person name="James T.Y."/>
            <person name="O'Malley M.A."/>
            <person name="Stajich J.E."/>
            <person name="Spatafora J.W."/>
            <person name="Visel A."/>
            <person name="Grigoriev I.V."/>
        </authorList>
    </citation>
    <scope>NUCLEOTIDE SEQUENCE [LARGE SCALE GENOMIC DNA]</scope>
    <source>
        <strain evidence="17 18">12-1054</strain>
    </source>
</reference>
<comment type="catalytic activity">
    <reaction evidence="14">
        <text>DNA(n) + a 2'-deoxyribonucleoside 5'-triphosphate = DNA(n+1) + diphosphate</text>
        <dbReference type="Rhea" id="RHEA:22508"/>
        <dbReference type="Rhea" id="RHEA-COMP:17339"/>
        <dbReference type="Rhea" id="RHEA-COMP:17340"/>
        <dbReference type="ChEBI" id="CHEBI:33019"/>
        <dbReference type="ChEBI" id="CHEBI:61560"/>
        <dbReference type="ChEBI" id="CHEBI:173112"/>
        <dbReference type="EC" id="2.7.7.7"/>
    </reaction>
</comment>
<dbReference type="InterPro" id="IPR024728">
    <property type="entry name" value="PolY_HhH_motif"/>
</dbReference>
<dbReference type="Gene3D" id="3.30.160.60">
    <property type="entry name" value="Classic Zinc Finger"/>
    <property type="match status" value="1"/>
</dbReference>
<dbReference type="InterPro" id="IPR036775">
    <property type="entry name" value="DNA_pol_Y-fam_lit_finger_sf"/>
</dbReference>
<dbReference type="Gene3D" id="1.10.150.20">
    <property type="entry name" value="5' to 3' exonuclease, C-terminal subdomain"/>
    <property type="match status" value="1"/>
</dbReference>
<feature type="region of interest" description="Disordered" evidence="15">
    <location>
        <begin position="1"/>
        <end position="25"/>
    </location>
</feature>
<evidence type="ECO:0000256" key="14">
    <source>
        <dbReference type="ARBA" id="ARBA00049244"/>
    </source>
</evidence>
<dbReference type="NCBIfam" id="NF002677">
    <property type="entry name" value="PRK02406.1"/>
    <property type="match status" value="1"/>
</dbReference>
<evidence type="ECO:0000256" key="4">
    <source>
        <dbReference type="ARBA" id="ARBA00022679"/>
    </source>
</evidence>
<feature type="domain" description="UmuC" evidence="16">
    <location>
        <begin position="158"/>
        <end position="337"/>
    </location>
</feature>
<dbReference type="FunFam" id="3.40.1170.60:FF:000012">
    <property type="entry name" value="Putative DNA-directed polymerase kappa"/>
    <property type="match status" value="1"/>
</dbReference>
<dbReference type="EC" id="2.7.7.7" evidence="2"/>
<dbReference type="Gene3D" id="3.40.1170.60">
    <property type="match status" value="1"/>
</dbReference>
<evidence type="ECO:0000256" key="2">
    <source>
        <dbReference type="ARBA" id="ARBA00012417"/>
    </source>
</evidence>
<dbReference type="RefSeq" id="XP_040727270.1">
    <property type="nucleotide sequence ID" value="XM_040868633.1"/>
</dbReference>
<dbReference type="InterPro" id="IPR001126">
    <property type="entry name" value="UmuC"/>
</dbReference>
<dbReference type="GO" id="GO:0042276">
    <property type="term" value="P:error-prone translesion synthesis"/>
    <property type="evidence" value="ECO:0007669"/>
    <property type="project" value="TreeGrafter"/>
</dbReference>
<evidence type="ECO:0000256" key="3">
    <source>
        <dbReference type="ARBA" id="ARBA00016178"/>
    </source>
</evidence>
<dbReference type="OrthoDB" id="1747274at2759"/>
<dbReference type="PANTHER" id="PTHR11076:SF33">
    <property type="entry name" value="DNA POLYMERASE KAPPA"/>
    <property type="match status" value="1"/>
</dbReference>
<evidence type="ECO:0000256" key="13">
    <source>
        <dbReference type="ARBA" id="ARBA00023204"/>
    </source>
</evidence>
<dbReference type="SUPFAM" id="SSF56672">
    <property type="entry name" value="DNA/RNA polymerases"/>
    <property type="match status" value="1"/>
</dbReference>
<dbReference type="InterPro" id="IPR050116">
    <property type="entry name" value="DNA_polymerase-Y"/>
</dbReference>
<dbReference type="InterPro" id="IPR043502">
    <property type="entry name" value="DNA/RNA_pol_sf"/>
</dbReference>
<dbReference type="InterPro" id="IPR017961">
    <property type="entry name" value="DNA_pol_Y-fam_little_finger"/>
</dbReference>
<dbReference type="GO" id="GO:0008270">
    <property type="term" value="F:zinc ion binding"/>
    <property type="evidence" value="ECO:0007669"/>
    <property type="project" value="UniProtKB-KW"/>
</dbReference>
<keyword evidence="18" id="KW-1185">Reference proteome</keyword>
<dbReference type="PANTHER" id="PTHR11076">
    <property type="entry name" value="DNA REPAIR POLYMERASE UMUC / TRANSFERASE FAMILY MEMBER"/>
    <property type="match status" value="1"/>
</dbReference>
<evidence type="ECO:0000256" key="5">
    <source>
        <dbReference type="ARBA" id="ARBA00022695"/>
    </source>
</evidence>
<comment type="caution">
    <text evidence="17">The sequence shown here is derived from an EMBL/GenBank/DDBJ whole genome shotgun (WGS) entry which is preliminary data.</text>
</comment>
<sequence length="637" mass="71458">MPALDASNSDAEDNEGFDQENVEEDAALLTQLVPDLYSEGPSAKRLKLDPQHRVELEQYKKQEIDLDTLRKRLAGPSVAKPGQEGVDQDKINQIIYDASLGSKFFNNEKKKDEQLTQKIEATLARARQITQGDLSADERRVDIQIAQIESTIDLSQYIMHIDCDAFYASVEELDKPELKNVPMGVGIGVLTTANYAARKYGVRSAMPSYIAKQLCPRLICVPLNFPRYIEKAEEIRAILSKADPNYQAASLDEAYLNITGYANALNMSPDDAVQELRAEIFQKTGLTVSAGIAANSRLAKIGSNMNKPNGQFRLANDRRTIMEFMGELPVRKVNGIGKVFERQLNALGIERCRDIYTHRGLLSRLFGEKSFDYLLNVYLGTGSTHIRPSADRERKSIGTESTFRSISDSGRLREQLRHTAEELEKDCIRADWRGRTLHLKIKKHTYEVYTRQCSLPKAIYRADDLYAYSLPLLEKEFPLDLRLMGLRLTHLCRISKPDLNGFFGVGQVQDRDSAILADRDATFQAEDEELLEGDKDFVSEPWSTSSDSIRKQAKLHASISSASDKLQAVSVCPICNRRIASDVNEHIDACLNQSAIREALAQDILMSMPDKVAPSLTAMKSSKQAQPTNSLSKWLKK</sequence>
<name>A0A1Y2FQ36_PROLT</name>
<dbReference type="GO" id="GO:0005634">
    <property type="term" value="C:nucleus"/>
    <property type="evidence" value="ECO:0007669"/>
    <property type="project" value="TreeGrafter"/>
</dbReference>
<keyword evidence="10" id="KW-0862">Zinc</keyword>
<evidence type="ECO:0000256" key="9">
    <source>
        <dbReference type="ARBA" id="ARBA00022771"/>
    </source>
</evidence>
<protein>
    <recommendedName>
        <fullName evidence="3">DNA polymerase kappa</fullName>
        <ecNumber evidence="2">2.7.7.7</ecNumber>
    </recommendedName>
</protein>
<dbReference type="FunFam" id="3.30.1490.100:FF:000004">
    <property type="entry name" value="DNA polymerase IV"/>
    <property type="match status" value="1"/>
</dbReference>
<evidence type="ECO:0000313" key="18">
    <source>
        <dbReference type="Proteomes" id="UP000193685"/>
    </source>
</evidence>
<keyword evidence="9" id="KW-0863">Zinc-finger</keyword>
<feature type="region of interest" description="Disordered" evidence="15">
    <location>
        <begin position="616"/>
        <end position="637"/>
    </location>
</feature>
<dbReference type="GeneID" id="63785232"/>
<evidence type="ECO:0000256" key="8">
    <source>
        <dbReference type="ARBA" id="ARBA00022763"/>
    </source>
</evidence>
<dbReference type="Gene3D" id="1.10.150.810">
    <property type="match status" value="1"/>
</dbReference>
<dbReference type="AlphaFoldDB" id="A0A1Y2FQ36"/>
<evidence type="ECO:0000256" key="12">
    <source>
        <dbReference type="ARBA" id="ARBA00022932"/>
    </source>
</evidence>
<evidence type="ECO:0000256" key="6">
    <source>
        <dbReference type="ARBA" id="ARBA00022705"/>
    </source>
</evidence>
<evidence type="ECO:0000256" key="7">
    <source>
        <dbReference type="ARBA" id="ARBA00022723"/>
    </source>
</evidence>
<keyword evidence="12" id="KW-0239">DNA-directed DNA polymerase</keyword>
<keyword evidence="8" id="KW-0227">DNA damage</keyword>
<dbReference type="Proteomes" id="UP000193685">
    <property type="component" value="Unassembled WGS sequence"/>
</dbReference>
<evidence type="ECO:0000256" key="10">
    <source>
        <dbReference type="ARBA" id="ARBA00022833"/>
    </source>
</evidence>
<dbReference type="InterPro" id="IPR022880">
    <property type="entry name" value="DNApol_IV"/>
</dbReference>
<dbReference type="InterPro" id="IPR043128">
    <property type="entry name" value="Rev_trsase/Diguanyl_cyclase"/>
</dbReference>
<evidence type="ECO:0000259" key="16">
    <source>
        <dbReference type="PROSITE" id="PS50173"/>
    </source>
</evidence>
<dbReference type="GO" id="GO:0006260">
    <property type="term" value="P:DNA replication"/>
    <property type="evidence" value="ECO:0007669"/>
    <property type="project" value="UniProtKB-KW"/>
</dbReference>
<dbReference type="OMA" id="EVYTRQV"/>
<keyword evidence="13" id="KW-0234">DNA repair</keyword>
<dbReference type="GO" id="GO:0003684">
    <property type="term" value="F:damaged DNA binding"/>
    <property type="evidence" value="ECO:0007669"/>
    <property type="project" value="InterPro"/>
</dbReference>
<dbReference type="SMART" id="SM00734">
    <property type="entry name" value="ZnF_Rad18"/>
    <property type="match status" value="1"/>
</dbReference>
<keyword evidence="7" id="KW-0479">Metal-binding</keyword>
<evidence type="ECO:0000256" key="1">
    <source>
        <dbReference type="ARBA" id="ARBA00010945"/>
    </source>
</evidence>
<dbReference type="PROSITE" id="PS50173">
    <property type="entry name" value="UMUC"/>
    <property type="match status" value="1"/>
</dbReference>
<dbReference type="STRING" id="56484.A0A1Y2FQ36"/>
<accession>A0A1Y2FQ36</accession>